<comment type="caution">
    <text evidence="1">The sequence shown here is derived from an EMBL/GenBank/DDBJ whole genome shotgun (WGS) entry which is preliminary data.</text>
</comment>
<gene>
    <name evidence="1" type="ORF">C9928_02395</name>
</gene>
<organism evidence="1 2">
    <name type="scientific">Pseudidiomarina aestuarii</name>
    <dbReference type="NCBI Taxonomy" id="624146"/>
    <lineage>
        <taxon>Bacteria</taxon>
        <taxon>Pseudomonadati</taxon>
        <taxon>Pseudomonadota</taxon>
        <taxon>Gammaproteobacteria</taxon>
        <taxon>Alteromonadales</taxon>
        <taxon>Idiomarinaceae</taxon>
        <taxon>Pseudidiomarina</taxon>
    </lineage>
</organism>
<name>A0A6N4DGJ1_9GAMM</name>
<dbReference type="AlphaFoldDB" id="A0A6N4DGJ1"/>
<dbReference type="Proteomes" id="UP000241514">
    <property type="component" value="Unassembled WGS sequence"/>
</dbReference>
<accession>A0A6N4DGJ1</accession>
<dbReference type="EMBL" id="PYVG01000008">
    <property type="protein sequence ID" value="PTB89721.1"/>
    <property type="molecule type" value="Genomic_DNA"/>
</dbReference>
<proteinExistence type="predicted"/>
<evidence type="ECO:0000313" key="1">
    <source>
        <dbReference type="EMBL" id="PTB89721.1"/>
    </source>
</evidence>
<sequence length="124" mass="14011">MNSKPHHQLTNAQRQLLGAIGIPEWRARASAPAPAETAMSYLRIGQWLIAAPEFPIPSPAWFNDLCQALAHMQTEEVNAAPVEVSASIAQNWKREQLIEFQEPLPSIPAHDLKRAWWKQLCQPR</sequence>
<reference evidence="1 2" key="1">
    <citation type="submission" date="2018-03" db="EMBL/GenBank/DDBJ databases">
        <title>Cross-interface Injection: A General Nanoliter Liquid Handling Method Applied to Single Cells Genome Amplification Automated Nanoliter Liquid Handling Applied to Single Cell Multiple Displacement Amplification.</title>
        <authorList>
            <person name="Yun J."/>
            <person name="Xu P."/>
            <person name="Xu J."/>
            <person name="Dai X."/>
            <person name="Wang Y."/>
            <person name="Zheng X."/>
            <person name="Cao C."/>
            <person name="Yi Q."/>
            <person name="Zhu Y."/>
            <person name="Wang L."/>
            <person name="Dong Z."/>
            <person name="Huang Y."/>
            <person name="Huang L."/>
            <person name="Du W."/>
        </authorList>
    </citation>
    <scope>NUCLEOTIDE SEQUENCE [LARGE SCALE GENOMIC DNA]</scope>
    <source>
        <strain evidence="1 2">A9-4</strain>
    </source>
</reference>
<protein>
    <submittedName>
        <fullName evidence="1">Uncharacterized protein</fullName>
    </submittedName>
</protein>
<evidence type="ECO:0000313" key="2">
    <source>
        <dbReference type="Proteomes" id="UP000241514"/>
    </source>
</evidence>